<name>A0A811MLK8_9POAL</name>
<protein>
    <submittedName>
        <fullName evidence="3">Uncharacterized protein</fullName>
    </submittedName>
</protein>
<evidence type="ECO:0000313" key="4">
    <source>
        <dbReference type="Proteomes" id="UP000604825"/>
    </source>
</evidence>
<feature type="signal peptide" evidence="2">
    <location>
        <begin position="1"/>
        <end position="18"/>
    </location>
</feature>
<feature type="region of interest" description="Disordered" evidence="1">
    <location>
        <begin position="83"/>
        <end position="102"/>
    </location>
</feature>
<dbReference type="EMBL" id="CAJGYO010000001">
    <property type="protein sequence ID" value="CAD6206454.1"/>
    <property type="molecule type" value="Genomic_DNA"/>
</dbReference>
<dbReference type="AlphaFoldDB" id="A0A811MLK8"/>
<proteinExistence type="predicted"/>
<evidence type="ECO:0000256" key="2">
    <source>
        <dbReference type="SAM" id="SignalP"/>
    </source>
</evidence>
<dbReference type="Proteomes" id="UP000604825">
    <property type="component" value="Unassembled WGS sequence"/>
</dbReference>
<keyword evidence="2" id="KW-0732">Signal</keyword>
<feature type="chain" id="PRO_5032293197" evidence="2">
    <location>
        <begin position="19"/>
        <end position="220"/>
    </location>
</feature>
<evidence type="ECO:0000256" key="1">
    <source>
        <dbReference type="SAM" id="MobiDB-lite"/>
    </source>
</evidence>
<comment type="caution">
    <text evidence="3">The sequence shown here is derived from an EMBL/GenBank/DDBJ whole genome shotgun (WGS) entry which is preliminary data.</text>
</comment>
<accession>A0A811MLK8</accession>
<organism evidence="3 4">
    <name type="scientific">Miscanthus lutarioriparius</name>
    <dbReference type="NCBI Taxonomy" id="422564"/>
    <lineage>
        <taxon>Eukaryota</taxon>
        <taxon>Viridiplantae</taxon>
        <taxon>Streptophyta</taxon>
        <taxon>Embryophyta</taxon>
        <taxon>Tracheophyta</taxon>
        <taxon>Spermatophyta</taxon>
        <taxon>Magnoliopsida</taxon>
        <taxon>Liliopsida</taxon>
        <taxon>Poales</taxon>
        <taxon>Poaceae</taxon>
        <taxon>PACMAD clade</taxon>
        <taxon>Panicoideae</taxon>
        <taxon>Andropogonodae</taxon>
        <taxon>Andropogoneae</taxon>
        <taxon>Saccharinae</taxon>
        <taxon>Miscanthus</taxon>
    </lineage>
</organism>
<evidence type="ECO:0000313" key="3">
    <source>
        <dbReference type="EMBL" id="CAD6206454.1"/>
    </source>
</evidence>
<sequence length="220" mass="23434">MVELSTLILILMGYKLNGTPGNHRSNNLITTNQVIIERDYDSVVFRSLQEKHGFGLIRRRYGIRNVRSRGLGLVGDRGRTAAVRRGGASPAAVDDGGRRRRAGSRPILRFNPALSLPLDAAPAPLPAVAWEDGWRHSAEGTTRLERMEVGVESTTYSAKPPLDQGRTGSSVGVVGLGRPGGGVDESQMDGGVVCRVAAGGVTDLPSTELECLGQSYGLDT</sequence>
<reference evidence="3" key="1">
    <citation type="submission" date="2020-10" db="EMBL/GenBank/DDBJ databases">
        <authorList>
            <person name="Han B."/>
            <person name="Lu T."/>
            <person name="Zhao Q."/>
            <person name="Huang X."/>
            <person name="Zhao Y."/>
        </authorList>
    </citation>
    <scope>NUCLEOTIDE SEQUENCE</scope>
</reference>
<keyword evidence="4" id="KW-1185">Reference proteome</keyword>
<gene>
    <name evidence="3" type="ORF">NCGR_LOCUS4160</name>
</gene>